<gene>
    <name evidence="4" type="ORF">SAMN04489750_0131</name>
</gene>
<proteinExistence type="inferred from homology"/>
<name>A0A2Y8ZNC5_9MICO</name>
<dbReference type="SUPFAM" id="SSF51735">
    <property type="entry name" value="NAD(P)-binding Rossmann-fold domains"/>
    <property type="match status" value="1"/>
</dbReference>
<keyword evidence="5" id="KW-1185">Reference proteome</keyword>
<dbReference type="InterPro" id="IPR002347">
    <property type="entry name" value="SDR_fam"/>
</dbReference>
<evidence type="ECO:0000313" key="5">
    <source>
        <dbReference type="Proteomes" id="UP000250028"/>
    </source>
</evidence>
<evidence type="ECO:0000256" key="1">
    <source>
        <dbReference type="ARBA" id="ARBA00006484"/>
    </source>
</evidence>
<dbReference type="InterPro" id="IPR036291">
    <property type="entry name" value="NAD(P)-bd_dom_sf"/>
</dbReference>
<protein>
    <submittedName>
        <fullName evidence="4">NADP-dependent 3-hydroxy acid dehydrogenase YdfG</fullName>
    </submittedName>
</protein>
<dbReference type="Gene3D" id="3.40.50.720">
    <property type="entry name" value="NAD(P)-binding Rossmann-like Domain"/>
    <property type="match status" value="1"/>
</dbReference>
<comment type="similarity">
    <text evidence="1 3">Belongs to the short-chain dehydrogenases/reductases (SDR) family.</text>
</comment>
<dbReference type="PRINTS" id="PR00081">
    <property type="entry name" value="GDHRDH"/>
</dbReference>
<dbReference type="EMBL" id="UESZ01000001">
    <property type="protein sequence ID" value="SSA32866.1"/>
    <property type="molecule type" value="Genomic_DNA"/>
</dbReference>
<dbReference type="FunFam" id="3.40.50.720:FF:000047">
    <property type="entry name" value="NADP-dependent L-serine/L-allo-threonine dehydrogenase"/>
    <property type="match status" value="1"/>
</dbReference>
<dbReference type="AlphaFoldDB" id="A0A2Y8ZNC5"/>
<sequence length="256" mass="26750">MSLYARPIVVPVTARIAVVTGASSGIGRASARRLAAEGFEVICAARRTDRIEALAEEIGGRAVTCDVTSAADVAALAEAAGDRVDVLVANAGGALGTDPVATANLDDWRRMYDTNVIGATATIQALLPALINAHGVVITIGSTAGLTAYEGGGGYCGVKAAVRSMMQSLRLELFDQPVRICEIDPGMVKSDEFALVRLGGDKEAAEKVYAGVANPLTQDDIADAVAWIATRAEYVNVDQLVIRPRAQAANHKVFRQ</sequence>
<dbReference type="Pfam" id="PF00106">
    <property type="entry name" value="adh_short"/>
    <property type="match status" value="1"/>
</dbReference>
<dbReference type="GO" id="GO:0016616">
    <property type="term" value="F:oxidoreductase activity, acting on the CH-OH group of donors, NAD or NADP as acceptor"/>
    <property type="evidence" value="ECO:0007669"/>
    <property type="project" value="UniProtKB-ARBA"/>
</dbReference>
<dbReference type="OrthoDB" id="9775296at2"/>
<keyword evidence="2" id="KW-0560">Oxidoreductase</keyword>
<dbReference type="Proteomes" id="UP000250028">
    <property type="component" value="Unassembled WGS sequence"/>
</dbReference>
<accession>A0A2Y8ZNC5</accession>
<reference evidence="5" key="1">
    <citation type="submission" date="2016-10" db="EMBL/GenBank/DDBJ databases">
        <authorList>
            <person name="Varghese N."/>
            <person name="Submissions S."/>
        </authorList>
    </citation>
    <scope>NUCLEOTIDE SEQUENCE [LARGE SCALE GENOMIC DNA]</scope>
    <source>
        <strain evidence="5">DSM 22951</strain>
    </source>
</reference>
<dbReference type="PANTHER" id="PTHR42901:SF1">
    <property type="entry name" value="ALCOHOL DEHYDROGENASE"/>
    <property type="match status" value="1"/>
</dbReference>
<dbReference type="PRINTS" id="PR00080">
    <property type="entry name" value="SDRFAMILY"/>
</dbReference>
<evidence type="ECO:0000313" key="4">
    <source>
        <dbReference type="EMBL" id="SSA32866.1"/>
    </source>
</evidence>
<evidence type="ECO:0000256" key="2">
    <source>
        <dbReference type="ARBA" id="ARBA00023002"/>
    </source>
</evidence>
<evidence type="ECO:0000256" key="3">
    <source>
        <dbReference type="RuleBase" id="RU000363"/>
    </source>
</evidence>
<organism evidence="4 5">
    <name type="scientific">Branchiibius hedensis</name>
    <dbReference type="NCBI Taxonomy" id="672460"/>
    <lineage>
        <taxon>Bacteria</taxon>
        <taxon>Bacillati</taxon>
        <taxon>Actinomycetota</taxon>
        <taxon>Actinomycetes</taxon>
        <taxon>Micrococcales</taxon>
        <taxon>Dermacoccaceae</taxon>
        <taxon>Branchiibius</taxon>
    </lineage>
</organism>
<dbReference type="PANTHER" id="PTHR42901">
    <property type="entry name" value="ALCOHOL DEHYDROGENASE"/>
    <property type="match status" value="1"/>
</dbReference>